<dbReference type="SMART" id="SM00448">
    <property type="entry name" value="REC"/>
    <property type="match status" value="1"/>
</dbReference>
<dbReference type="EMBL" id="VRTY01000087">
    <property type="protein sequence ID" value="TXK33807.1"/>
    <property type="molecule type" value="Genomic_DNA"/>
</dbReference>
<evidence type="ECO:0000256" key="1">
    <source>
        <dbReference type="ARBA" id="ARBA00022553"/>
    </source>
</evidence>
<evidence type="ECO:0000256" key="5">
    <source>
        <dbReference type="ARBA" id="ARBA00023163"/>
    </source>
</evidence>
<feature type="domain" description="Response regulatory" evidence="8">
    <location>
        <begin position="3"/>
        <end position="119"/>
    </location>
</feature>
<dbReference type="InterPro" id="IPR014710">
    <property type="entry name" value="RmlC-like_jellyroll"/>
</dbReference>
<dbReference type="CDD" id="cd00038">
    <property type="entry name" value="CAP_ED"/>
    <property type="match status" value="1"/>
</dbReference>
<keyword evidence="11" id="KW-1185">Reference proteome</keyword>
<dbReference type="PRINTS" id="PR00034">
    <property type="entry name" value="HTHCRP"/>
</dbReference>
<keyword evidence="2" id="KW-0902">Two-component regulatory system</keyword>
<dbReference type="SMART" id="SM00100">
    <property type="entry name" value="cNMP"/>
    <property type="match status" value="1"/>
</dbReference>
<dbReference type="Gene3D" id="2.60.120.10">
    <property type="entry name" value="Jelly Rolls"/>
    <property type="match status" value="1"/>
</dbReference>
<evidence type="ECO:0000256" key="2">
    <source>
        <dbReference type="ARBA" id="ARBA00023012"/>
    </source>
</evidence>
<dbReference type="GO" id="GO:0000156">
    <property type="term" value="F:phosphorelay response regulator activity"/>
    <property type="evidence" value="ECO:0007669"/>
    <property type="project" value="TreeGrafter"/>
</dbReference>
<dbReference type="Pfam" id="PF13545">
    <property type="entry name" value="HTH_Crp_2"/>
    <property type="match status" value="1"/>
</dbReference>
<dbReference type="InterPro" id="IPR036388">
    <property type="entry name" value="WH-like_DNA-bd_sf"/>
</dbReference>
<dbReference type="Proteomes" id="UP000321926">
    <property type="component" value="Unassembled WGS sequence"/>
</dbReference>
<dbReference type="PROSITE" id="PS51063">
    <property type="entry name" value="HTH_CRP_2"/>
    <property type="match status" value="1"/>
</dbReference>
<evidence type="ECO:0000259" key="8">
    <source>
        <dbReference type="PROSITE" id="PS50110"/>
    </source>
</evidence>
<dbReference type="GO" id="GO:0005829">
    <property type="term" value="C:cytosol"/>
    <property type="evidence" value="ECO:0007669"/>
    <property type="project" value="TreeGrafter"/>
</dbReference>
<keyword evidence="1 6" id="KW-0597">Phosphoprotein</keyword>
<proteinExistence type="predicted"/>
<feature type="domain" description="Cyclic nucleotide-binding" evidence="7">
    <location>
        <begin position="136"/>
        <end position="261"/>
    </location>
</feature>
<evidence type="ECO:0000313" key="10">
    <source>
        <dbReference type="EMBL" id="TXK33807.1"/>
    </source>
</evidence>
<evidence type="ECO:0000259" key="7">
    <source>
        <dbReference type="PROSITE" id="PS50042"/>
    </source>
</evidence>
<dbReference type="InterPro" id="IPR036390">
    <property type="entry name" value="WH_DNA-bd_sf"/>
</dbReference>
<dbReference type="AlphaFoldDB" id="A0A5C8JAU6"/>
<dbReference type="SUPFAM" id="SSF51206">
    <property type="entry name" value="cAMP-binding domain-like"/>
    <property type="match status" value="1"/>
</dbReference>
<dbReference type="GO" id="GO:0006355">
    <property type="term" value="P:regulation of DNA-templated transcription"/>
    <property type="evidence" value="ECO:0007669"/>
    <property type="project" value="InterPro"/>
</dbReference>
<dbReference type="InterPro" id="IPR001789">
    <property type="entry name" value="Sig_transdc_resp-reg_receiver"/>
</dbReference>
<gene>
    <name evidence="10" type="ORF">FVR03_18560</name>
</gene>
<dbReference type="OrthoDB" id="9127033at2"/>
<dbReference type="InterPro" id="IPR000595">
    <property type="entry name" value="cNMP-bd_dom"/>
</dbReference>
<organism evidence="10 11">
    <name type="scientific">Pontibacter qinzhouensis</name>
    <dbReference type="NCBI Taxonomy" id="2603253"/>
    <lineage>
        <taxon>Bacteria</taxon>
        <taxon>Pseudomonadati</taxon>
        <taxon>Bacteroidota</taxon>
        <taxon>Cytophagia</taxon>
        <taxon>Cytophagales</taxon>
        <taxon>Hymenobacteraceae</taxon>
        <taxon>Pontibacter</taxon>
    </lineage>
</organism>
<dbReference type="Gene3D" id="3.40.50.2300">
    <property type="match status" value="1"/>
</dbReference>
<comment type="caution">
    <text evidence="10">The sequence shown here is derived from an EMBL/GenBank/DDBJ whole genome shotgun (WGS) entry which is preliminary data.</text>
</comment>
<feature type="domain" description="HTH crp-type" evidence="9">
    <location>
        <begin position="275"/>
        <end position="346"/>
    </location>
</feature>
<dbReference type="InterPro" id="IPR012318">
    <property type="entry name" value="HTH_CRP"/>
</dbReference>
<dbReference type="Pfam" id="PF00027">
    <property type="entry name" value="cNMP_binding"/>
    <property type="match status" value="1"/>
</dbReference>
<evidence type="ECO:0000256" key="4">
    <source>
        <dbReference type="ARBA" id="ARBA00023125"/>
    </source>
</evidence>
<keyword evidence="5" id="KW-0804">Transcription</keyword>
<dbReference type="GO" id="GO:0000976">
    <property type="term" value="F:transcription cis-regulatory region binding"/>
    <property type="evidence" value="ECO:0007669"/>
    <property type="project" value="TreeGrafter"/>
</dbReference>
<keyword evidence="4" id="KW-0238">DNA-binding</keyword>
<dbReference type="GO" id="GO:0032993">
    <property type="term" value="C:protein-DNA complex"/>
    <property type="evidence" value="ECO:0007669"/>
    <property type="project" value="TreeGrafter"/>
</dbReference>
<dbReference type="InterPro" id="IPR039420">
    <property type="entry name" value="WalR-like"/>
</dbReference>
<dbReference type="SUPFAM" id="SSF52172">
    <property type="entry name" value="CheY-like"/>
    <property type="match status" value="1"/>
</dbReference>
<reference evidence="10 11" key="1">
    <citation type="submission" date="2019-08" db="EMBL/GenBank/DDBJ databases">
        <authorList>
            <person name="Shi S."/>
        </authorList>
    </citation>
    <scope>NUCLEOTIDE SEQUENCE [LARGE SCALE GENOMIC DNA]</scope>
    <source>
        <strain evidence="10 11">GY10130</strain>
    </source>
</reference>
<name>A0A5C8JAU6_9BACT</name>
<accession>A0A5C8JAU6</accession>
<dbReference type="Pfam" id="PF00072">
    <property type="entry name" value="Response_reg"/>
    <property type="match status" value="1"/>
</dbReference>
<dbReference type="PROSITE" id="PS50110">
    <property type="entry name" value="RESPONSE_REGULATORY"/>
    <property type="match status" value="1"/>
</dbReference>
<dbReference type="CDD" id="cd17574">
    <property type="entry name" value="REC_OmpR"/>
    <property type="match status" value="1"/>
</dbReference>
<evidence type="ECO:0000256" key="3">
    <source>
        <dbReference type="ARBA" id="ARBA00023015"/>
    </source>
</evidence>
<dbReference type="PROSITE" id="PS50042">
    <property type="entry name" value="CNMP_BINDING_3"/>
    <property type="match status" value="1"/>
</dbReference>
<evidence type="ECO:0000256" key="6">
    <source>
        <dbReference type="PROSITE-ProRule" id="PRU00169"/>
    </source>
</evidence>
<evidence type="ECO:0000259" key="9">
    <source>
        <dbReference type="PROSITE" id="PS51063"/>
    </source>
</evidence>
<dbReference type="Gene3D" id="1.10.10.10">
    <property type="entry name" value="Winged helix-like DNA-binding domain superfamily/Winged helix DNA-binding domain"/>
    <property type="match status" value="1"/>
</dbReference>
<dbReference type="SUPFAM" id="SSF46785">
    <property type="entry name" value="Winged helix' DNA-binding domain"/>
    <property type="match status" value="1"/>
</dbReference>
<dbReference type="InterPro" id="IPR011006">
    <property type="entry name" value="CheY-like_superfamily"/>
</dbReference>
<feature type="modified residue" description="4-aspartylphosphate" evidence="6">
    <location>
        <position position="52"/>
    </location>
</feature>
<dbReference type="PANTHER" id="PTHR48111:SF1">
    <property type="entry name" value="TWO-COMPONENT RESPONSE REGULATOR ORR33"/>
    <property type="match status" value="1"/>
</dbReference>
<dbReference type="InterPro" id="IPR018490">
    <property type="entry name" value="cNMP-bd_dom_sf"/>
</dbReference>
<sequence>MKKILLIEDNQEIRENIAEILSLANYDILEAENGKVGVDLAKREIPDLIICDIMMPQLDGYGVLHMLSGNTATSAIPFIFLTAKSEKEDFRKGMNLGADDYLIKPFDDLELLDAVEMRLRKNEALKAGFQKNAEGLNEFLQEAKGQENLDKLTSDKQKLQRFKKKQPLFSEGNYPNALFFINKGKVKTYKSNEDGREYITNLYKDGDFIGYLDLIEEKAYRESAMVMEDSEIYVISKEDFFLLLHNNRLVANKFIKILSDNLAEREERLLKLAYNSVRKRVAEALIFVEKQYKTEGKEGTQVIISREDLASIVGASKETVIRTLADFKDEKLIESQGSKITIINSEKLRRMRN</sequence>
<protein>
    <submittedName>
        <fullName evidence="10">Response regulator</fullName>
    </submittedName>
</protein>
<dbReference type="PANTHER" id="PTHR48111">
    <property type="entry name" value="REGULATOR OF RPOS"/>
    <property type="match status" value="1"/>
</dbReference>
<keyword evidence="3" id="KW-0805">Transcription regulation</keyword>
<dbReference type="RefSeq" id="WP_147923269.1">
    <property type="nucleotide sequence ID" value="NZ_VRTY01000087.1"/>
</dbReference>
<dbReference type="SMART" id="SM00419">
    <property type="entry name" value="HTH_CRP"/>
    <property type="match status" value="1"/>
</dbReference>
<evidence type="ECO:0000313" key="11">
    <source>
        <dbReference type="Proteomes" id="UP000321926"/>
    </source>
</evidence>